<sequence length="271" mass="29761">MRISEAQPNVQSPEHSVRTLAASAPSSPSSSPSHEFSFTFSLHPRAKHDSKTKHSPPHVADAIDLSPASEIFFRGHLVPLHFLPGPASLPRFSTSSQGSFTLPIEEINNINNNNNSNKSCHVAEEKKKKKSKPFSSFLGIGKKEREDSDDSSSSNDNDQNNQNTENRKSRFELIKKCARSVKALLTPGGRRQESSGEFIRQQPYSTSGEVRVSEKKSVMRGRFSAPVSMRASPRYSGRLAASGASTPPRKSDATMEEMQEAIRAAIAHCKN</sequence>
<feature type="region of interest" description="Disordered" evidence="1">
    <location>
        <begin position="186"/>
        <end position="255"/>
    </location>
</feature>
<accession>A0A8X8WSS3</accession>
<feature type="region of interest" description="Disordered" evidence="1">
    <location>
        <begin position="108"/>
        <end position="169"/>
    </location>
</feature>
<feature type="compositionally biased region" description="Polar residues" evidence="1">
    <location>
        <begin position="1"/>
        <end position="14"/>
    </location>
</feature>
<feature type="compositionally biased region" description="Low complexity" evidence="1">
    <location>
        <begin position="108"/>
        <end position="117"/>
    </location>
</feature>
<dbReference type="AlphaFoldDB" id="A0A8X8WSS3"/>
<reference evidence="2" key="2">
    <citation type="submission" date="2020-08" db="EMBL/GenBank/DDBJ databases">
        <title>Plant Genome Project.</title>
        <authorList>
            <person name="Zhang R.-G."/>
        </authorList>
    </citation>
    <scope>NUCLEOTIDE SEQUENCE</scope>
    <source>
        <strain evidence="2">Huo1</strain>
        <tissue evidence="2">Leaf</tissue>
    </source>
</reference>
<gene>
    <name evidence="2" type="ORF">SASPL_137110</name>
</gene>
<protein>
    <recommendedName>
        <fullName evidence="4">BRI1 kinase inhibitor 1</fullName>
    </recommendedName>
</protein>
<evidence type="ECO:0000256" key="1">
    <source>
        <dbReference type="SAM" id="MobiDB-lite"/>
    </source>
</evidence>
<evidence type="ECO:0008006" key="4">
    <source>
        <dbReference type="Google" id="ProtNLM"/>
    </source>
</evidence>
<dbReference type="InterPro" id="IPR039620">
    <property type="entry name" value="BKI1/MAKR1/3/4"/>
</dbReference>
<feature type="compositionally biased region" description="Low complexity" evidence="1">
    <location>
        <begin position="21"/>
        <end position="33"/>
    </location>
</feature>
<dbReference type="PANTHER" id="PTHR33312:SF19">
    <property type="entry name" value="BRI1 KINASE INHIBITOR 1"/>
    <property type="match status" value="1"/>
</dbReference>
<name>A0A8X8WSS3_SALSN</name>
<evidence type="ECO:0000313" key="2">
    <source>
        <dbReference type="EMBL" id="KAG6400285.1"/>
    </source>
</evidence>
<dbReference type="Proteomes" id="UP000298416">
    <property type="component" value="Unassembled WGS sequence"/>
</dbReference>
<proteinExistence type="predicted"/>
<evidence type="ECO:0000313" key="3">
    <source>
        <dbReference type="Proteomes" id="UP000298416"/>
    </source>
</evidence>
<dbReference type="GO" id="GO:0019210">
    <property type="term" value="F:kinase inhibitor activity"/>
    <property type="evidence" value="ECO:0007669"/>
    <property type="project" value="InterPro"/>
</dbReference>
<dbReference type="PANTHER" id="PTHR33312">
    <property type="entry name" value="MEMBRANE-ASSOCIATED KINASE REGULATOR 4-RELATED"/>
    <property type="match status" value="1"/>
</dbReference>
<feature type="region of interest" description="Disordered" evidence="1">
    <location>
        <begin position="1"/>
        <end position="61"/>
    </location>
</feature>
<comment type="caution">
    <text evidence="2">The sequence shown here is derived from an EMBL/GenBank/DDBJ whole genome shotgun (WGS) entry which is preliminary data.</text>
</comment>
<reference evidence="2" key="1">
    <citation type="submission" date="2018-01" db="EMBL/GenBank/DDBJ databases">
        <authorList>
            <person name="Mao J.F."/>
        </authorList>
    </citation>
    <scope>NUCLEOTIDE SEQUENCE</scope>
    <source>
        <strain evidence="2">Huo1</strain>
        <tissue evidence="2">Leaf</tissue>
    </source>
</reference>
<dbReference type="GO" id="GO:0005886">
    <property type="term" value="C:plasma membrane"/>
    <property type="evidence" value="ECO:0007669"/>
    <property type="project" value="InterPro"/>
</dbReference>
<keyword evidence="3" id="KW-1185">Reference proteome</keyword>
<dbReference type="EMBL" id="PNBA02000014">
    <property type="protein sequence ID" value="KAG6400285.1"/>
    <property type="molecule type" value="Genomic_DNA"/>
</dbReference>
<organism evidence="2">
    <name type="scientific">Salvia splendens</name>
    <name type="common">Scarlet sage</name>
    <dbReference type="NCBI Taxonomy" id="180675"/>
    <lineage>
        <taxon>Eukaryota</taxon>
        <taxon>Viridiplantae</taxon>
        <taxon>Streptophyta</taxon>
        <taxon>Embryophyta</taxon>
        <taxon>Tracheophyta</taxon>
        <taxon>Spermatophyta</taxon>
        <taxon>Magnoliopsida</taxon>
        <taxon>eudicotyledons</taxon>
        <taxon>Gunneridae</taxon>
        <taxon>Pentapetalae</taxon>
        <taxon>asterids</taxon>
        <taxon>lamiids</taxon>
        <taxon>Lamiales</taxon>
        <taxon>Lamiaceae</taxon>
        <taxon>Nepetoideae</taxon>
        <taxon>Mentheae</taxon>
        <taxon>Salviinae</taxon>
        <taxon>Salvia</taxon>
        <taxon>Salvia subgen. Calosphace</taxon>
        <taxon>core Calosphace</taxon>
    </lineage>
</organism>
<feature type="compositionally biased region" description="Low complexity" evidence="1">
    <location>
        <begin position="151"/>
        <end position="163"/>
    </location>
</feature>
<feature type="compositionally biased region" description="Basic residues" evidence="1">
    <location>
        <begin position="44"/>
        <end position="56"/>
    </location>
</feature>